<accession>A0A1U9KAQ4</accession>
<dbReference type="PRINTS" id="PR00207">
    <property type="entry name" value="FLAGELLIN"/>
</dbReference>
<evidence type="ECO:0000259" key="4">
    <source>
        <dbReference type="Pfam" id="PF00669"/>
    </source>
</evidence>
<proteinExistence type="inferred from homology"/>
<dbReference type="OrthoDB" id="9758307at2"/>
<dbReference type="KEGG" id="ntr:B0W44_16395"/>
<protein>
    <submittedName>
        <fullName evidence="6">Uncharacterized protein</fullName>
    </submittedName>
</protein>
<dbReference type="SUPFAM" id="SSF64518">
    <property type="entry name" value="Phase 1 flagellin"/>
    <property type="match status" value="1"/>
</dbReference>
<dbReference type="InterPro" id="IPR046358">
    <property type="entry name" value="Flagellin_C"/>
</dbReference>
<evidence type="ECO:0000256" key="3">
    <source>
        <dbReference type="ARBA" id="ARBA00023143"/>
    </source>
</evidence>
<dbReference type="Proteomes" id="UP000188603">
    <property type="component" value="Chromosome"/>
</dbReference>
<reference evidence="6 7" key="1">
    <citation type="journal article" date="2015" name="Int. J. Syst. Evol. Microbiol.">
        <title>Novibacillus thermophilus gen. nov., sp. nov., a Gram-staining-negative and moderately thermophilic member of the family Thermoactinomycetaceae.</title>
        <authorList>
            <person name="Yang G."/>
            <person name="Chen J."/>
            <person name="Zhou S."/>
        </authorList>
    </citation>
    <scope>NUCLEOTIDE SEQUENCE [LARGE SCALE GENOMIC DNA]</scope>
    <source>
        <strain evidence="6 7">SG-1</strain>
    </source>
</reference>
<evidence type="ECO:0000313" key="7">
    <source>
        <dbReference type="Proteomes" id="UP000188603"/>
    </source>
</evidence>
<dbReference type="STRING" id="1471761.B0W44_16395"/>
<dbReference type="PANTHER" id="PTHR42792:SF1">
    <property type="entry name" value="FLAGELLAR HOOK-ASSOCIATED PROTEIN 3"/>
    <property type="match status" value="1"/>
</dbReference>
<dbReference type="GO" id="GO:0005198">
    <property type="term" value="F:structural molecule activity"/>
    <property type="evidence" value="ECO:0007669"/>
    <property type="project" value="InterPro"/>
</dbReference>
<dbReference type="Pfam" id="PF00669">
    <property type="entry name" value="Flagellin_N"/>
    <property type="match status" value="1"/>
</dbReference>
<dbReference type="RefSeq" id="WP_077720957.1">
    <property type="nucleotide sequence ID" value="NZ_CP019699.1"/>
</dbReference>
<dbReference type="EMBL" id="CP019699">
    <property type="protein sequence ID" value="AQS57096.1"/>
    <property type="molecule type" value="Genomic_DNA"/>
</dbReference>
<comment type="similarity">
    <text evidence="2">Belongs to the bacterial flagellin family.</text>
</comment>
<comment type="subcellular location">
    <subcellularLocation>
        <location evidence="1">Bacterial flagellum</location>
    </subcellularLocation>
</comment>
<feature type="domain" description="Flagellin N-terminal" evidence="4">
    <location>
        <begin position="7"/>
        <end position="142"/>
    </location>
</feature>
<evidence type="ECO:0000313" key="6">
    <source>
        <dbReference type="EMBL" id="AQS57096.1"/>
    </source>
</evidence>
<name>A0A1U9KAQ4_9BACL</name>
<dbReference type="Gene3D" id="1.20.1330.10">
    <property type="entry name" value="f41 fragment of flagellin, N-terminal domain"/>
    <property type="match status" value="1"/>
</dbReference>
<dbReference type="InterPro" id="IPR013384">
    <property type="entry name" value="Flagell_FlgL"/>
</dbReference>
<dbReference type="AlphaFoldDB" id="A0A1U9KAQ4"/>
<dbReference type="InterPro" id="IPR001492">
    <property type="entry name" value="Flagellin"/>
</dbReference>
<dbReference type="InterPro" id="IPR001029">
    <property type="entry name" value="Flagellin_N"/>
</dbReference>
<dbReference type="GO" id="GO:0009424">
    <property type="term" value="C:bacterial-type flagellum hook"/>
    <property type="evidence" value="ECO:0007669"/>
    <property type="project" value="InterPro"/>
</dbReference>
<dbReference type="NCBIfam" id="TIGR02550">
    <property type="entry name" value="flagell_flgL"/>
    <property type="match status" value="1"/>
</dbReference>
<evidence type="ECO:0000256" key="1">
    <source>
        <dbReference type="ARBA" id="ARBA00004365"/>
    </source>
</evidence>
<keyword evidence="3" id="KW-0975">Bacterial flagellum</keyword>
<keyword evidence="7" id="KW-1185">Reference proteome</keyword>
<dbReference type="PANTHER" id="PTHR42792">
    <property type="entry name" value="FLAGELLIN"/>
    <property type="match status" value="1"/>
</dbReference>
<sequence length="309" mass="35009">MSFRVTQSMLSRNMMTNLNHNLLHMQRYQEYLTTGRKMNRPSDDPVGFNFSMRYRSELRANEQYQKNRDYALSRLETTESLMHAVNEIIQRAKELAIQGANDTNPDTARENIAAEIDEMIEQLESIANEKFQGKYVFNGEKTDAPPYNPENPDLSDIDNGKIVLQVGPGVQIEVNVTFEEVFGPLVDEGGGDGDHQDVYNNLFDVMHGLSQALRNEDTEGIHEIIGRLDERQDALLRSLASVGGRTRRLELTTERLNDDSVNLQRLLSRTEDVDIAEAITNLKMAENVYIASLSTGARIIQPSLVDFLK</sequence>
<evidence type="ECO:0000259" key="5">
    <source>
        <dbReference type="Pfam" id="PF00700"/>
    </source>
</evidence>
<dbReference type="Pfam" id="PF00700">
    <property type="entry name" value="Flagellin_C"/>
    <property type="match status" value="1"/>
</dbReference>
<organism evidence="6 7">
    <name type="scientific">Novibacillus thermophilus</name>
    <dbReference type="NCBI Taxonomy" id="1471761"/>
    <lineage>
        <taxon>Bacteria</taxon>
        <taxon>Bacillati</taxon>
        <taxon>Bacillota</taxon>
        <taxon>Bacilli</taxon>
        <taxon>Bacillales</taxon>
        <taxon>Thermoactinomycetaceae</taxon>
        <taxon>Novibacillus</taxon>
    </lineage>
</organism>
<gene>
    <name evidence="6" type="ORF">B0W44_16395</name>
</gene>
<feature type="domain" description="Flagellin C-terminal" evidence="5">
    <location>
        <begin position="233"/>
        <end position="308"/>
    </location>
</feature>
<evidence type="ECO:0000256" key="2">
    <source>
        <dbReference type="ARBA" id="ARBA00005709"/>
    </source>
</evidence>
<dbReference type="GO" id="GO:0071973">
    <property type="term" value="P:bacterial-type flagellum-dependent cell motility"/>
    <property type="evidence" value="ECO:0007669"/>
    <property type="project" value="InterPro"/>
</dbReference>